<evidence type="ECO:0000313" key="4">
    <source>
        <dbReference type="EMBL" id="PHH62783.1"/>
    </source>
</evidence>
<evidence type="ECO:0000256" key="2">
    <source>
        <dbReference type="ARBA" id="ARBA00023445"/>
    </source>
</evidence>
<dbReference type="InterPro" id="IPR050425">
    <property type="entry name" value="NAD(P)_dehydrat-like"/>
</dbReference>
<keyword evidence="1" id="KW-0560">Oxidoreductase</keyword>
<evidence type="ECO:0000313" key="5">
    <source>
        <dbReference type="Proteomes" id="UP000226192"/>
    </source>
</evidence>
<name>A0A2C5Y573_9HYPO</name>
<sequence>MIEAPASVVVTGANGFIAQHCIAALLEQGYQVVGTVRCGDKAAQVRKTHRGHPGLDIAVVEDLTRAESYVAAVGRGRGAPRAILHLAAPFDYRASDYERDLMIPAVGGTRAVLEAAQHMASVRRVVQTNSFACIYDASAGPRPGKIYTERDWSPLGYADGVGATDAAAAYRASKAAAEKAAWAFMDEAPRSFDLVSLCPAMVFGPWLPAARPRRVADINTSNRLVWEVLSAGREQPVPPTRGPVWVDVRDVAQAHLQALRVAEAGGRRLLLCQGVYCNQELADVGRAVKGANRGRVPVGEPGRREWQQHYGADASEAERVLGMRWRGLDQCLADLMPQLADL</sequence>
<dbReference type="Gene3D" id="3.40.50.720">
    <property type="entry name" value="NAD(P)-binding Rossmann-like Domain"/>
    <property type="match status" value="1"/>
</dbReference>
<evidence type="ECO:0000259" key="3">
    <source>
        <dbReference type="Pfam" id="PF01370"/>
    </source>
</evidence>
<dbReference type="Pfam" id="PF01370">
    <property type="entry name" value="Epimerase"/>
    <property type="match status" value="1"/>
</dbReference>
<dbReference type="PANTHER" id="PTHR10366:SF579">
    <property type="entry name" value="3-BETA HYDROXYSTEROID DEHYDROGENASE_ISOMERASE FAMILY PROTEIN (AFU_ORTHOLOGUE AFUA_3G02250)"/>
    <property type="match status" value="1"/>
</dbReference>
<dbReference type="EMBL" id="NJET01000063">
    <property type="protein sequence ID" value="PHH62783.1"/>
    <property type="molecule type" value="Genomic_DNA"/>
</dbReference>
<comment type="similarity">
    <text evidence="2">Belongs to the NAD(P)-dependent epimerase/dehydratase family. Dihydroflavonol-4-reductase subfamily.</text>
</comment>
<dbReference type="SUPFAM" id="SSF51735">
    <property type="entry name" value="NAD(P)-binding Rossmann-fold domains"/>
    <property type="match status" value="1"/>
</dbReference>
<dbReference type="PANTHER" id="PTHR10366">
    <property type="entry name" value="NAD DEPENDENT EPIMERASE/DEHYDRATASE"/>
    <property type="match status" value="1"/>
</dbReference>
<reference evidence="4 5" key="1">
    <citation type="submission" date="2017-06" db="EMBL/GenBank/DDBJ databases">
        <title>Ant-infecting Ophiocordyceps genomes reveal a high diversity of potential behavioral manipulation genes and a possible major role for enterotoxins.</title>
        <authorList>
            <person name="De Bekker C."/>
            <person name="Evans H.C."/>
            <person name="Brachmann A."/>
            <person name="Hughes D.P."/>
        </authorList>
    </citation>
    <scope>NUCLEOTIDE SEQUENCE [LARGE SCALE GENOMIC DNA]</scope>
    <source>
        <strain evidence="4 5">Map64</strain>
    </source>
</reference>
<evidence type="ECO:0000256" key="1">
    <source>
        <dbReference type="ARBA" id="ARBA00023002"/>
    </source>
</evidence>
<comment type="caution">
    <text evidence="4">The sequence shown here is derived from an EMBL/GenBank/DDBJ whole genome shotgun (WGS) entry which is preliminary data.</text>
</comment>
<dbReference type="STRING" id="1399860.A0A2C5Y573"/>
<keyword evidence="5" id="KW-1185">Reference proteome</keyword>
<proteinExistence type="inferred from homology"/>
<dbReference type="InterPro" id="IPR001509">
    <property type="entry name" value="Epimerase_deHydtase"/>
</dbReference>
<accession>A0A2C5Y573</accession>
<dbReference type="GO" id="GO:0016616">
    <property type="term" value="F:oxidoreductase activity, acting on the CH-OH group of donors, NAD or NADP as acceptor"/>
    <property type="evidence" value="ECO:0007669"/>
    <property type="project" value="TreeGrafter"/>
</dbReference>
<dbReference type="AlphaFoldDB" id="A0A2C5Y573"/>
<dbReference type="OrthoDB" id="2735536at2759"/>
<protein>
    <recommendedName>
        <fullName evidence="3">NAD-dependent epimerase/dehydratase domain-containing protein</fullName>
    </recommendedName>
</protein>
<gene>
    <name evidence="4" type="ORF">CDD81_6675</name>
</gene>
<dbReference type="InterPro" id="IPR036291">
    <property type="entry name" value="NAD(P)-bd_dom_sf"/>
</dbReference>
<organism evidence="4 5">
    <name type="scientific">Ophiocordyceps australis</name>
    <dbReference type="NCBI Taxonomy" id="1399860"/>
    <lineage>
        <taxon>Eukaryota</taxon>
        <taxon>Fungi</taxon>
        <taxon>Dikarya</taxon>
        <taxon>Ascomycota</taxon>
        <taxon>Pezizomycotina</taxon>
        <taxon>Sordariomycetes</taxon>
        <taxon>Hypocreomycetidae</taxon>
        <taxon>Hypocreales</taxon>
        <taxon>Ophiocordycipitaceae</taxon>
        <taxon>Ophiocordyceps</taxon>
    </lineage>
</organism>
<feature type="domain" description="NAD-dependent epimerase/dehydratase" evidence="3">
    <location>
        <begin position="8"/>
        <end position="265"/>
    </location>
</feature>
<dbReference type="Proteomes" id="UP000226192">
    <property type="component" value="Unassembled WGS sequence"/>
</dbReference>